<dbReference type="InterPro" id="IPR036869">
    <property type="entry name" value="J_dom_sf"/>
</dbReference>
<dbReference type="CDD" id="cd06257">
    <property type="entry name" value="DnaJ"/>
    <property type="match status" value="1"/>
</dbReference>
<dbReference type="InterPro" id="IPR001623">
    <property type="entry name" value="DnaJ_domain"/>
</dbReference>
<dbReference type="SMART" id="SM00271">
    <property type="entry name" value="DnaJ"/>
    <property type="match status" value="1"/>
</dbReference>
<dbReference type="eggNOG" id="KOG0714">
    <property type="taxonomic scope" value="Eukaryota"/>
</dbReference>
<dbReference type="EMBL" id="KB445570">
    <property type="protein sequence ID" value="EMD96214.1"/>
    <property type="molecule type" value="Genomic_DNA"/>
</dbReference>
<dbReference type="PRINTS" id="PR00625">
    <property type="entry name" value="JDOMAIN"/>
</dbReference>
<evidence type="ECO:0000259" key="1">
    <source>
        <dbReference type="PROSITE" id="PS50076"/>
    </source>
</evidence>
<reference evidence="2 3" key="1">
    <citation type="journal article" date="2012" name="PLoS Pathog.">
        <title>Diverse lifestyles and strategies of plant pathogenesis encoded in the genomes of eighteen Dothideomycetes fungi.</title>
        <authorList>
            <person name="Ohm R.A."/>
            <person name="Feau N."/>
            <person name="Henrissat B."/>
            <person name="Schoch C.L."/>
            <person name="Horwitz B.A."/>
            <person name="Barry K.W."/>
            <person name="Condon B.J."/>
            <person name="Copeland A.C."/>
            <person name="Dhillon B."/>
            <person name="Glaser F."/>
            <person name="Hesse C.N."/>
            <person name="Kosti I."/>
            <person name="LaButti K."/>
            <person name="Lindquist E.A."/>
            <person name="Lucas S."/>
            <person name="Salamov A.A."/>
            <person name="Bradshaw R.E."/>
            <person name="Ciuffetti L."/>
            <person name="Hamelin R.C."/>
            <person name="Kema G.H.J."/>
            <person name="Lawrence C."/>
            <person name="Scott J.A."/>
            <person name="Spatafora J.W."/>
            <person name="Turgeon B.G."/>
            <person name="de Wit P.J.G.M."/>
            <person name="Zhong S."/>
            <person name="Goodwin S.B."/>
            <person name="Grigoriev I.V."/>
        </authorList>
    </citation>
    <scope>NUCLEOTIDE SEQUENCE [LARGE SCALE GENOMIC DNA]</scope>
    <source>
        <strain evidence="3">C5 / ATCC 48332 / race O</strain>
    </source>
</reference>
<dbReference type="OrthoDB" id="10250354at2759"/>
<reference evidence="3" key="2">
    <citation type="journal article" date="2013" name="PLoS Genet.">
        <title>Comparative genome structure, secondary metabolite, and effector coding capacity across Cochliobolus pathogens.</title>
        <authorList>
            <person name="Condon B.J."/>
            <person name="Leng Y."/>
            <person name="Wu D."/>
            <person name="Bushley K.E."/>
            <person name="Ohm R.A."/>
            <person name="Otillar R."/>
            <person name="Martin J."/>
            <person name="Schackwitz W."/>
            <person name="Grimwood J."/>
            <person name="MohdZainudin N."/>
            <person name="Xue C."/>
            <person name="Wang R."/>
            <person name="Manning V.A."/>
            <person name="Dhillon B."/>
            <person name="Tu Z.J."/>
            <person name="Steffenson B.J."/>
            <person name="Salamov A."/>
            <person name="Sun H."/>
            <person name="Lowry S."/>
            <person name="LaButti K."/>
            <person name="Han J."/>
            <person name="Copeland A."/>
            <person name="Lindquist E."/>
            <person name="Barry K."/>
            <person name="Schmutz J."/>
            <person name="Baker S.E."/>
            <person name="Ciuffetti L.M."/>
            <person name="Grigoriev I.V."/>
            <person name="Zhong S."/>
            <person name="Turgeon B.G."/>
        </authorList>
    </citation>
    <scope>NUCLEOTIDE SEQUENCE [LARGE SCALE GENOMIC DNA]</scope>
    <source>
        <strain evidence="3">C5 / ATCC 48332 / race O</strain>
    </source>
</reference>
<dbReference type="Gene3D" id="1.10.287.110">
    <property type="entry name" value="DnaJ domain"/>
    <property type="match status" value="1"/>
</dbReference>
<feature type="non-terminal residue" evidence="2">
    <location>
        <position position="72"/>
    </location>
</feature>
<dbReference type="SUPFAM" id="SSF46565">
    <property type="entry name" value="Chaperone J-domain"/>
    <property type="match status" value="1"/>
</dbReference>
<dbReference type="HOGENOM" id="CLU_017633_18_1_1"/>
<dbReference type="AlphaFoldDB" id="M2UCB9"/>
<feature type="non-terminal residue" evidence="2">
    <location>
        <position position="1"/>
    </location>
</feature>
<dbReference type="OMA" id="CHREQVP"/>
<dbReference type="PROSITE" id="PS50076">
    <property type="entry name" value="DNAJ_2"/>
    <property type="match status" value="1"/>
</dbReference>
<accession>M2UCB9</accession>
<dbReference type="STRING" id="701091.M2UCB9"/>
<protein>
    <recommendedName>
        <fullName evidence="1">J domain-containing protein</fullName>
    </recommendedName>
</protein>
<dbReference type="InterPro" id="IPR050817">
    <property type="entry name" value="DjlA_DnaK_co-chaperone"/>
</dbReference>
<sequence length="72" mass="8471">PRTDLYNVLKISRNATTNDINKAYRALSLKWHPDRCKSEDRAKATKKMVEINQAKEILCDKGKREYYDHFGL</sequence>
<dbReference type="PANTHER" id="PTHR24074">
    <property type="entry name" value="CO-CHAPERONE PROTEIN DJLA"/>
    <property type="match status" value="1"/>
</dbReference>
<name>M2UCB9_COCH5</name>
<keyword evidence="3" id="KW-1185">Reference proteome</keyword>
<dbReference type="Pfam" id="PF00226">
    <property type="entry name" value="DnaJ"/>
    <property type="match status" value="1"/>
</dbReference>
<gene>
    <name evidence="2" type="ORF">COCHEDRAFT_1048133</name>
</gene>
<feature type="domain" description="J" evidence="1">
    <location>
        <begin position="4"/>
        <end position="71"/>
    </location>
</feature>
<proteinExistence type="predicted"/>
<evidence type="ECO:0000313" key="3">
    <source>
        <dbReference type="Proteomes" id="UP000016936"/>
    </source>
</evidence>
<evidence type="ECO:0000313" key="2">
    <source>
        <dbReference type="EMBL" id="EMD96214.1"/>
    </source>
</evidence>
<dbReference type="Proteomes" id="UP000016936">
    <property type="component" value="Unassembled WGS sequence"/>
</dbReference>
<organism evidence="2 3">
    <name type="scientific">Cochliobolus heterostrophus (strain C5 / ATCC 48332 / race O)</name>
    <name type="common">Southern corn leaf blight fungus</name>
    <name type="synonym">Bipolaris maydis</name>
    <dbReference type="NCBI Taxonomy" id="701091"/>
    <lineage>
        <taxon>Eukaryota</taxon>
        <taxon>Fungi</taxon>
        <taxon>Dikarya</taxon>
        <taxon>Ascomycota</taxon>
        <taxon>Pezizomycotina</taxon>
        <taxon>Dothideomycetes</taxon>
        <taxon>Pleosporomycetidae</taxon>
        <taxon>Pleosporales</taxon>
        <taxon>Pleosporineae</taxon>
        <taxon>Pleosporaceae</taxon>
        <taxon>Bipolaris</taxon>
    </lineage>
</organism>